<dbReference type="AlphaFoldDB" id="A0AAD3CM68"/>
<reference evidence="2 3" key="1">
    <citation type="journal article" date="2021" name="Sci. Rep.">
        <title>The genome of the diatom Chaetoceros tenuissimus carries an ancient integrated fragment of an extant virus.</title>
        <authorList>
            <person name="Hongo Y."/>
            <person name="Kimura K."/>
            <person name="Takaki Y."/>
            <person name="Yoshida Y."/>
            <person name="Baba S."/>
            <person name="Kobayashi G."/>
            <person name="Nagasaki K."/>
            <person name="Hano T."/>
            <person name="Tomaru Y."/>
        </authorList>
    </citation>
    <scope>NUCLEOTIDE SEQUENCE [LARGE SCALE GENOMIC DNA]</scope>
    <source>
        <strain evidence="2 3">NIES-3715</strain>
    </source>
</reference>
<evidence type="ECO:0000256" key="1">
    <source>
        <dbReference type="SAM" id="Phobius"/>
    </source>
</evidence>
<sequence>MDGHLSIFGFIVQSIITFFTAASHIQRTFERPFFRLNERKNQIQVILTKVKKVPEASSRYDCKRKGKITQDRLSQIAVAITSRKRVPVKMNALTRTARFALPRSNNLTQVRTKATHQFKADFDKKHWVSDPGAYPVMGIVAFACTFCTWRLIVSTGNQDLG</sequence>
<keyword evidence="3" id="KW-1185">Reference proteome</keyword>
<dbReference type="Proteomes" id="UP001054902">
    <property type="component" value="Unassembled WGS sequence"/>
</dbReference>
<feature type="transmembrane region" description="Helical" evidence="1">
    <location>
        <begin position="132"/>
        <end position="152"/>
    </location>
</feature>
<evidence type="ECO:0000313" key="3">
    <source>
        <dbReference type="Proteomes" id="UP001054902"/>
    </source>
</evidence>
<keyword evidence="1" id="KW-0812">Transmembrane</keyword>
<feature type="transmembrane region" description="Helical" evidence="1">
    <location>
        <begin position="6"/>
        <end position="25"/>
    </location>
</feature>
<gene>
    <name evidence="2" type="ORF">CTEN210_04684</name>
</gene>
<keyword evidence="1" id="KW-0472">Membrane</keyword>
<organism evidence="2 3">
    <name type="scientific">Chaetoceros tenuissimus</name>
    <dbReference type="NCBI Taxonomy" id="426638"/>
    <lineage>
        <taxon>Eukaryota</taxon>
        <taxon>Sar</taxon>
        <taxon>Stramenopiles</taxon>
        <taxon>Ochrophyta</taxon>
        <taxon>Bacillariophyta</taxon>
        <taxon>Coscinodiscophyceae</taxon>
        <taxon>Chaetocerotophycidae</taxon>
        <taxon>Chaetocerotales</taxon>
        <taxon>Chaetocerotaceae</taxon>
        <taxon>Chaetoceros</taxon>
    </lineage>
</organism>
<accession>A0AAD3CM68</accession>
<dbReference type="EMBL" id="BLLK01000027">
    <property type="protein sequence ID" value="GFH48208.1"/>
    <property type="molecule type" value="Genomic_DNA"/>
</dbReference>
<protein>
    <submittedName>
        <fullName evidence="2">Uncharacterized protein</fullName>
    </submittedName>
</protein>
<name>A0AAD3CM68_9STRA</name>
<keyword evidence="1" id="KW-1133">Transmembrane helix</keyword>
<proteinExistence type="predicted"/>
<comment type="caution">
    <text evidence="2">The sequence shown here is derived from an EMBL/GenBank/DDBJ whole genome shotgun (WGS) entry which is preliminary data.</text>
</comment>
<evidence type="ECO:0000313" key="2">
    <source>
        <dbReference type="EMBL" id="GFH48208.1"/>
    </source>
</evidence>